<evidence type="ECO:0000259" key="1">
    <source>
        <dbReference type="Pfam" id="PF17782"/>
    </source>
</evidence>
<evidence type="ECO:0000313" key="3">
    <source>
        <dbReference type="Proteomes" id="UP000192936"/>
    </source>
</evidence>
<dbReference type="Pfam" id="PF17782">
    <property type="entry name" value="WHD_DprA"/>
    <property type="match status" value="1"/>
</dbReference>
<dbReference type="SUPFAM" id="SSF46785">
    <property type="entry name" value="Winged helix' DNA-binding domain"/>
    <property type="match status" value="1"/>
</dbReference>
<gene>
    <name evidence="2" type="ORF">SAMN02982917_6020</name>
</gene>
<dbReference type="InterPro" id="IPR041614">
    <property type="entry name" value="DprA_WH"/>
</dbReference>
<dbReference type="STRING" id="286727.SAMN02982917_6020"/>
<dbReference type="Gene3D" id="1.10.10.10">
    <property type="entry name" value="Winged helix-like DNA-binding domain superfamily/Winged helix DNA-binding domain"/>
    <property type="match status" value="1"/>
</dbReference>
<evidence type="ECO:0000313" key="2">
    <source>
        <dbReference type="EMBL" id="SMF86654.1"/>
    </source>
</evidence>
<dbReference type="EMBL" id="FXAK01000008">
    <property type="protein sequence ID" value="SMF86654.1"/>
    <property type="molecule type" value="Genomic_DNA"/>
</dbReference>
<dbReference type="InterPro" id="IPR036390">
    <property type="entry name" value="WH_DNA-bd_sf"/>
</dbReference>
<protein>
    <recommendedName>
        <fullName evidence="1">DprA winged helix domain-containing protein</fullName>
    </recommendedName>
</protein>
<dbReference type="OrthoDB" id="7305911at2"/>
<sequence>MSAFEAALMRLGDELLGAVRRGDWAVADAELETLAQEAVGAIATGRGDDLAALARTAARCHTALSLQDDPGGDAMQRLGQLRMLALMIAAARAGIPPRPAEALPATAGAVLSALKGGPRTCPAIVEATGLSAEEVGGILPELRAAGLVRSWPAGRLTVNALESG</sequence>
<organism evidence="2 3">
    <name type="scientific">Azospirillum oryzae</name>
    <dbReference type="NCBI Taxonomy" id="286727"/>
    <lineage>
        <taxon>Bacteria</taxon>
        <taxon>Pseudomonadati</taxon>
        <taxon>Pseudomonadota</taxon>
        <taxon>Alphaproteobacteria</taxon>
        <taxon>Rhodospirillales</taxon>
        <taxon>Azospirillaceae</taxon>
        <taxon>Azospirillum</taxon>
    </lineage>
</organism>
<feature type="domain" description="DprA winged helix" evidence="1">
    <location>
        <begin position="96"/>
        <end position="154"/>
    </location>
</feature>
<dbReference type="InterPro" id="IPR036388">
    <property type="entry name" value="WH-like_DNA-bd_sf"/>
</dbReference>
<accession>A0A1X7HHE8</accession>
<name>A0A1X7HHE8_9PROT</name>
<dbReference type="AlphaFoldDB" id="A0A1X7HHE8"/>
<dbReference type="Proteomes" id="UP000192936">
    <property type="component" value="Unassembled WGS sequence"/>
</dbReference>
<proteinExistence type="predicted"/>
<dbReference type="RefSeq" id="WP_085090901.1">
    <property type="nucleotide sequence ID" value="NZ_FXAK01000008.1"/>
</dbReference>
<reference evidence="2 3" key="1">
    <citation type="submission" date="2017-04" db="EMBL/GenBank/DDBJ databases">
        <authorList>
            <person name="Afonso C.L."/>
            <person name="Miller P.J."/>
            <person name="Scott M.A."/>
            <person name="Spackman E."/>
            <person name="Goraichik I."/>
            <person name="Dimitrov K.M."/>
            <person name="Suarez D.L."/>
            <person name="Swayne D.E."/>
        </authorList>
    </citation>
    <scope>NUCLEOTIDE SEQUENCE [LARGE SCALE GENOMIC DNA]</scope>
    <source>
        <strain evidence="2 3">A2P</strain>
    </source>
</reference>